<dbReference type="InterPro" id="IPR037046">
    <property type="entry name" value="AlkA_N_sf"/>
</dbReference>
<accession>A0A6J6Q5Q7</accession>
<dbReference type="SUPFAM" id="SSF48150">
    <property type="entry name" value="DNA-glycosylase"/>
    <property type="match status" value="1"/>
</dbReference>
<organism evidence="4">
    <name type="scientific">freshwater metagenome</name>
    <dbReference type="NCBI Taxonomy" id="449393"/>
    <lineage>
        <taxon>unclassified sequences</taxon>
        <taxon>metagenomes</taxon>
        <taxon>ecological metagenomes</taxon>
    </lineage>
</organism>
<dbReference type="SMART" id="SM00478">
    <property type="entry name" value="ENDO3c"/>
    <property type="match status" value="1"/>
</dbReference>
<reference evidence="4" key="1">
    <citation type="submission" date="2020-05" db="EMBL/GenBank/DDBJ databases">
        <authorList>
            <person name="Chiriac C."/>
            <person name="Salcher M."/>
            <person name="Ghai R."/>
            <person name="Kavagutti S V."/>
        </authorList>
    </citation>
    <scope>NUCLEOTIDE SEQUENCE</scope>
</reference>
<protein>
    <submittedName>
        <fullName evidence="4">Unannotated protein</fullName>
    </submittedName>
</protein>
<dbReference type="GO" id="GO:0005737">
    <property type="term" value="C:cytoplasm"/>
    <property type="evidence" value="ECO:0007669"/>
    <property type="project" value="TreeGrafter"/>
</dbReference>
<dbReference type="Gene3D" id="3.30.310.20">
    <property type="entry name" value="DNA-3-methyladenine glycosylase AlkA, N-terminal domain"/>
    <property type="match status" value="1"/>
</dbReference>
<dbReference type="EMBL" id="CAEZXP010000005">
    <property type="protein sequence ID" value="CAB4704693.1"/>
    <property type="molecule type" value="Genomic_DNA"/>
</dbReference>
<evidence type="ECO:0000256" key="2">
    <source>
        <dbReference type="ARBA" id="ARBA00023204"/>
    </source>
</evidence>
<dbReference type="Gene3D" id="1.10.340.30">
    <property type="entry name" value="Hypothetical protein, domain 2"/>
    <property type="match status" value="1"/>
</dbReference>
<dbReference type="InterPro" id="IPR051912">
    <property type="entry name" value="Alkylbase_DNA_Glycosylase/TA"/>
</dbReference>
<sequence length="267" mass="29180">MTFVALPAPYDFELSTERFRVFGPDLAVLWHDEALYRAINGREVRLTPATGGVDVDPYDESIHRTVEQLLGIEHDLDGFYAWAQSDPVMDAIVARLPGFRPPIIPDPWEQLVGVITAQQVSLLAAGAIRNRFIERFGVTVGRVSAFPTRARVASAEPDELVAVGFSRAKAAATVALAQSELDLDALRLLPDDEVRAAITAQKGLGAWSAEWFLARHLARPTAWPIGDLVLAKAAETFYGSTVEDLGPKLAPFQNLSAHYLLAALRKP</sequence>
<dbReference type="AlphaFoldDB" id="A0A6J6Q5Q7"/>
<dbReference type="GO" id="GO:0006307">
    <property type="term" value="P:DNA alkylation repair"/>
    <property type="evidence" value="ECO:0007669"/>
    <property type="project" value="TreeGrafter"/>
</dbReference>
<keyword evidence="2" id="KW-0234">DNA repair</keyword>
<evidence type="ECO:0000313" key="4">
    <source>
        <dbReference type="EMBL" id="CAB4704693.1"/>
    </source>
</evidence>
<evidence type="ECO:0000259" key="3">
    <source>
        <dbReference type="SMART" id="SM00478"/>
    </source>
</evidence>
<dbReference type="PANTHER" id="PTHR43003">
    <property type="entry name" value="DNA-3-METHYLADENINE GLYCOSYLASE"/>
    <property type="match status" value="1"/>
</dbReference>
<name>A0A6J6Q5Q7_9ZZZZ</name>
<dbReference type="GO" id="GO:0032131">
    <property type="term" value="F:alkylated DNA binding"/>
    <property type="evidence" value="ECO:0007669"/>
    <property type="project" value="TreeGrafter"/>
</dbReference>
<dbReference type="GO" id="GO:0008725">
    <property type="term" value="F:DNA-3-methyladenine glycosylase activity"/>
    <property type="evidence" value="ECO:0007669"/>
    <property type="project" value="TreeGrafter"/>
</dbReference>
<proteinExistence type="predicted"/>
<gene>
    <name evidence="4" type="ORF">UFOPK2399_01591</name>
</gene>
<feature type="domain" description="HhH-GPD" evidence="3">
    <location>
        <begin position="116"/>
        <end position="265"/>
    </location>
</feature>
<dbReference type="InterPro" id="IPR011257">
    <property type="entry name" value="DNA_glycosylase"/>
</dbReference>
<keyword evidence="1" id="KW-0227">DNA damage</keyword>
<dbReference type="Pfam" id="PF00730">
    <property type="entry name" value="HhH-GPD"/>
    <property type="match status" value="1"/>
</dbReference>
<evidence type="ECO:0000256" key="1">
    <source>
        <dbReference type="ARBA" id="ARBA00022763"/>
    </source>
</evidence>
<dbReference type="PANTHER" id="PTHR43003:SF5">
    <property type="entry name" value="DNA-3-METHYLADENINE GLYCOSYLASE"/>
    <property type="match status" value="1"/>
</dbReference>
<dbReference type="GO" id="GO:0043916">
    <property type="term" value="F:DNA-7-methylguanine glycosylase activity"/>
    <property type="evidence" value="ECO:0007669"/>
    <property type="project" value="TreeGrafter"/>
</dbReference>
<dbReference type="GO" id="GO:0032993">
    <property type="term" value="C:protein-DNA complex"/>
    <property type="evidence" value="ECO:0007669"/>
    <property type="project" value="TreeGrafter"/>
</dbReference>
<dbReference type="GO" id="GO:0006285">
    <property type="term" value="P:base-excision repair, AP site formation"/>
    <property type="evidence" value="ECO:0007669"/>
    <property type="project" value="TreeGrafter"/>
</dbReference>
<dbReference type="InterPro" id="IPR003265">
    <property type="entry name" value="HhH-GPD_domain"/>
</dbReference>